<keyword evidence="1" id="KW-0175">Coiled coil</keyword>
<organism evidence="3 4">
    <name type="scientific">Uncinocarpus reesii (strain UAMH 1704)</name>
    <dbReference type="NCBI Taxonomy" id="336963"/>
    <lineage>
        <taxon>Eukaryota</taxon>
        <taxon>Fungi</taxon>
        <taxon>Dikarya</taxon>
        <taxon>Ascomycota</taxon>
        <taxon>Pezizomycotina</taxon>
        <taxon>Eurotiomycetes</taxon>
        <taxon>Eurotiomycetidae</taxon>
        <taxon>Onygenales</taxon>
        <taxon>Onygenaceae</taxon>
        <taxon>Uncinocarpus</taxon>
    </lineage>
</organism>
<name>C4JLB8_UNCRE</name>
<dbReference type="Proteomes" id="UP000002058">
    <property type="component" value="Unassembled WGS sequence"/>
</dbReference>
<feature type="coiled-coil region" evidence="1">
    <location>
        <begin position="62"/>
        <end position="96"/>
    </location>
</feature>
<dbReference type="HOGENOM" id="CLU_076945_0_0_1"/>
<dbReference type="OMA" id="DFYYARP"/>
<evidence type="ECO:0000313" key="4">
    <source>
        <dbReference type="Proteomes" id="UP000002058"/>
    </source>
</evidence>
<dbReference type="eggNOG" id="ENOG502SII2">
    <property type="taxonomic scope" value="Eukaryota"/>
</dbReference>
<feature type="compositionally biased region" description="Basic and acidic residues" evidence="2">
    <location>
        <begin position="111"/>
        <end position="129"/>
    </location>
</feature>
<dbReference type="GeneID" id="8443759"/>
<dbReference type="EMBL" id="CH476616">
    <property type="protein sequence ID" value="EEP78780.1"/>
    <property type="molecule type" value="Genomic_DNA"/>
</dbReference>
<keyword evidence="4" id="KW-1185">Reference proteome</keyword>
<accession>C4JLB8</accession>
<gene>
    <name evidence="3" type="ORF">UREG_03626</name>
</gene>
<dbReference type="RefSeq" id="XP_002544109.1">
    <property type="nucleotide sequence ID" value="XM_002544063.1"/>
</dbReference>
<dbReference type="OrthoDB" id="3926760at2759"/>
<reference evidence="4" key="1">
    <citation type="journal article" date="2009" name="Genome Res.">
        <title>Comparative genomic analyses of the human fungal pathogens Coccidioides and their relatives.</title>
        <authorList>
            <person name="Sharpton T.J."/>
            <person name="Stajich J.E."/>
            <person name="Rounsley S.D."/>
            <person name="Gardner M.J."/>
            <person name="Wortman J.R."/>
            <person name="Jordar V.S."/>
            <person name="Maiti R."/>
            <person name="Kodira C.D."/>
            <person name="Neafsey D.E."/>
            <person name="Zeng Q."/>
            <person name="Hung C.-Y."/>
            <person name="McMahan C."/>
            <person name="Muszewska A."/>
            <person name="Grynberg M."/>
            <person name="Mandel M.A."/>
            <person name="Kellner E.M."/>
            <person name="Barker B.M."/>
            <person name="Galgiani J.N."/>
            <person name="Orbach M.J."/>
            <person name="Kirkland T.N."/>
            <person name="Cole G.T."/>
            <person name="Henn M.R."/>
            <person name="Birren B.W."/>
            <person name="Taylor J.W."/>
        </authorList>
    </citation>
    <scope>NUCLEOTIDE SEQUENCE [LARGE SCALE GENOMIC DNA]</scope>
    <source>
        <strain evidence="4">UAMH 1704</strain>
    </source>
</reference>
<protein>
    <submittedName>
        <fullName evidence="3">Uncharacterized protein</fullName>
    </submittedName>
</protein>
<dbReference type="VEuPathDB" id="FungiDB:UREG_03626"/>
<dbReference type="InParanoid" id="C4JLB8"/>
<dbReference type="AlphaFoldDB" id="C4JLB8"/>
<evidence type="ECO:0000313" key="3">
    <source>
        <dbReference type="EMBL" id="EEP78780.1"/>
    </source>
</evidence>
<sequence length="323" mass="35978">MPAPLAKGIVITISVLVAAGIAVYESPQIQEWLQSSRRKIALTLNNWGDELNSRRTREREDISMTEELGEEAELRRRKAREEIQRRREVLQSHKRQRDNLINSSFDTLIDSEGRLKAPTETDETNEVKSKSTGVEIAESEATNRLVNRNPDFPPSIPNVNPQINTEQHRDLFQDIGRTRLLIPASEISSNHPSESLVDLTPTSEFPESELSFSLHSQPEVLQDEQLQPASSHAEEGFYFAHPDHLHGNAAGQSHSNSAENVWAQDVSSAPSIASSLSHIQNETFDFTSDGTLSDLGRDRGDMYTPVSWSEVGSVISSNDGSQQ</sequence>
<evidence type="ECO:0000256" key="1">
    <source>
        <dbReference type="SAM" id="Coils"/>
    </source>
</evidence>
<feature type="region of interest" description="Disordered" evidence="2">
    <location>
        <begin position="111"/>
        <end position="134"/>
    </location>
</feature>
<evidence type="ECO:0000256" key="2">
    <source>
        <dbReference type="SAM" id="MobiDB-lite"/>
    </source>
</evidence>
<proteinExistence type="predicted"/>
<feature type="region of interest" description="Disordered" evidence="2">
    <location>
        <begin position="189"/>
        <end position="208"/>
    </location>
</feature>
<dbReference type="KEGG" id="ure:UREG_03626"/>